<evidence type="ECO:0000313" key="2">
    <source>
        <dbReference type="EMBL" id="KXA91184.1"/>
    </source>
</evidence>
<feature type="transmembrane region" description="Helical" evidence="1">
    <location>
        <begin position="87"/>
        <end position="113"/>
    </location>
</feature>
<feature type="transmembrane region" description="Helical" evidence="1">
    <location>
        <begin position="34"/>
        <end position="55"/>
    </location>
</feature>
<evidence type="ECO:0000313" key="3">
    <source>
        <dbReference type="Proteomes" id="UP000070195"/>
    </source>
</evidence>
<dbReference type="Proteomes" id="UP000070195">
    <property type="component" value="Unassembled WGS sequence"/>
</dbReference>
<gene>
    <name evidence="2" type="ORF">AKJ63_01800</name>
</gene>
<keyword evidence="1" id="KW-0472">Membrane</keyword>
<dbReference type="InterPro" id="IPR009577">
    <property type="entry name" value="Sm_multidrug_ex"/>
</dbReference>
<accession>A0A133UAG6</accession>
<feature type="transmembrane region" description="Helical" evidence="1">
    <location>
        <begin position="125"/>
        <end position="149"/>
    </location>
</feature>
<comment type="caution">
    <text evidence="2">The sequence shown here is derived from an EMBL/GenBank/DDBJ whole genome shotgun (WGS) entry which is preliminary data.</text>
</comment>
<evidence type="ECO:0000256" key="1">
    <source>
        <dbReference type="SAM" id="Phobius"/>
    </source>
</evidence>
<keyword evidence="1" id="KW-1133">Transmembrane helix</keyword>
<reference evidence="2 3" key="1">
    <citation type="journal article" date="2016" name="Sci. Rep.">
        <title>Metabolic traits of an uncultured archaeal lineage -MSBL1- from brine pools of the Red Sea.</title>
        <authorList>
            <person name="Mwirichia R."/>
            <person name="Alam I."/>
            <person name="Rashid M."/>
            <person name="Vinu M."/>
            <person name="Ba-Alawi W."/>
            <person name="Anthony Kamau A."/>
            <person name="Kamanda Ngugi D."/>
            <person name="Goker M."/>
            <person name="Klenk H.P."/>
            <person name="Bajic V."/>
            <person name="Stingl U."/>
        </authorList>
    </citation>
    <scope>NUCLEOTIDE SEQUENCE [LARGE SCALE GENOMIC DNA]</scope>
    <source>
        <strain evidence="2">SCGC-AAA259D18</strain>
    </source>
</reference>
<organism evidence="2 3">
    <name type="scientific">candidate division MSBL1 archaeon SCGC-AAA259D18</name>
    <dbReference type="NCBI Taxonomy" id="1698262"/>
    <lineage>
        <taxon>Archaea</taxon>
        <taxon>Methanobacteriati</taxon>
        <taxon>Methanobacteriota</taxon>
        <taxon>candidate division MSBL1</taxon>
    </lineage>
</organism>
<name>A0A133UAG6_9EURY</name>
<proteinExistence type="predicted"/>
<dbReference type="AlphaFoldDB" id="A0A133UAG6"/>
<sequence>MNELLITLLLSLVPSFEARYAIPASLALTDLNPMFVFLACVLLNFVVIPVVFIGLEWLAPPIRRKVDWIDSIFEWFWRRGRGKNWEVPALVFFVSTPIPGTGAYTGVLMAYLFKLDRMKSAVAVAVGVVISSVVTTLSALGIISLAGVFG</sequence>
<evidence type="ECO:0008006" key="4">
    <source>
        <dbReference type="Google" id="ProtNLM"/>
    </source>
</evidence>
<dbReference type="Pfam" id="PF06695">
    <property type="entry name" value="Sm_multidrug_ex"/>
    <property type="match status" value="1"/>
</dbReference>
<keyword evidence="1" id="KW-0812">Transmembrane</keyword>
<keyword evidence="3" id="KW-1185">Reference proteome</keyword>
<protein>
    <recommendedName>
        <fullName evidence="4">Ligand-binding protein SH3</fullName>
    </recommendedName>
</protein>
<dbReference type="EMBL" id="LHXM01000032">
    <property type="protein sequence ID" value="KXA91184.1"/>
    <property type="molecule type" value="Genomic_DNA"/>
</dbReference>